<feature type="transmembrane region" description="Helical" evidence="1">
    <location>
        <begin position="53"/>
        <end position="72"/>
    </location>
</feature>
<dbReference type="AlphaFoldDB" id="A0AAP8MHA2"/>
<feature type="domain" description="RCK N-terminal" evidence="2">
    <location>
        <begin position="266"/>
        <end position="411"/>
    </location>
</feature>
<sequence>MISTMQKQYSPPQFPWLSVGALSVFLMALIGFESGVSVTERPELSTEGFLTKAYYSLSLFVVGGVDLGTPLGGPLLGQAMVWTAYFGAPMLAAWGLISALLRALAPQAWQLKRLRNHVVVVGDGELAISYLRVLREHNRKTPVVVVSNTGSEVLRDEFKQSFGAVVVSGDITHQFFLRELRVERARRILLLNDNSLRSYEAASVLLNLVPGIASRVIIHCSSLRFMRSMANTRVANHCHCFNTYHLAASGLVRGQMLEHFHETRPKDVVILAGFGRFGQTVLEEMQNSASGELDTVLIIDKDARRRVLVADEQMKFSGDYRRELFEGDIAHPEVWEQVRNTVSVDGDNTVFVLGTGREEENLRTALWLRRKYPQSMVIARSSKESLFATEVGREHNIISISIAQLLEDNIPRDWIEMR</sequence>
<evidence type="ECO:0000256" key="1">
    <source>
        <dbReference type="SAM" id="Phobius"/>
    </source>
</evidence>
<organism evidence="3 4">
    <name type="scientific">Halioglobus japonicus</name>
    <dbReference type="NCBI Taxonomy" id="930805"/>
    <lineage>
        <taxon>Bacteria</taxon>
        <taxon>Pseudomonadati</taxon>
        <taxon>Pseudomonadota</taxon>
        <taxon>Gammaproteobacteria</taxon>
        <taxon>Cellvibrionales</taxon>
        <taxon>Halieaceae</taxon>
        <taxon>Halioglobus</taxon>
    </lineage>
</organism>
<accession>A0AAP8MHA2</accession>
<dbReference type="PROSITE" id="PS51201">
    <property type="entry name" value="RCK_N"/>
    <property type="match status" value="1"/>
</dbReference>
<keyword evidence="1" id="KW-1133">Transmembrane helix</keyword>
<dbReference type="InterPro" id="IPR050721">
    <property type="entry name" value="Trk_Ktr_HKT_K-transport"/>
</dbReference>
<comment type="caution">
    <text evidence="3">The sequence shown here is derived from an EMBL/GenBank/DDBJ whole genome shotgun (WGS) entry which is preliminary data.</text>
</comment>
<evidence type="ECO:0000313" key="3">
    <source>
        <dbReference type="EMBL" id="PLW87793.1"/>
    </source>
</evidence>
<keyword evidence="1" id="KW-0472">Membrane</keyword>
<dbReference type="PANTHER" id="PTHR43833:SF11">
    <property type="entry name" value="VOLTAGE-GATED POTASSIUM CHANNEL KCH"/>
    <property type="match status" value="1"/>
</dbReference>
<dbReference type="GO" id="GO:0006813">
    <property type="term" value="P:potassium ion transport"/>
    <property type="evidence" value="ECO:0007669"/>
    <property type="project" value="InterPro"/>
</dbReference>
<dbReference type="SUPFAM" id="SSF51735">
    <property type="entry name" value="NAD(P)-binding Rossmann-fold domains"/>
    <property type="match status" value="2"/>
</dbReference>
<evidence type="ECO:0000313" key="4">
    <source>
        <dbReference type="Proteomes" id="UP000235162"/>
    </source>
</evidence>
<keyword evidence="4" id="KW-1185">Reference proteome</keyword>
<name>A0AAP8MHA2_9GAMM</name>
<evidence type="ECO:0000259" key="2">
    <source>
        <dbReference type="PROSITE" id="PS51201"/>
    </source>
</evidence>
<dbReference type="PANTHER" id="PTHR43833">
    <property type="entry name" value="POTASSIUM CHANNEL PROTEIN 2-RELATED-RELATED"/>
    <property type="match status" value="1"/>
</dbReference>
<dbReference type="Gene3D" id="3.40.50.720">
    <property type="entry name" value="NAD(P)-binding Rossmann-like Domain"/>
    <property type="match status" value="2"/>
</dbReference>
<proteinExistence type="predicted"/>
<keyword evidence="1" id="KW-0812">Transmembrane</keyword>
<gene>
    <name evidence="3" type="ORF">C0029_04270</name>
</gene>
<protein>
    <submittedName>
        <fullName evidence="3">Potassium transporter TrkA</fullName>
    </submittedName>
</protein>
<dbReference type="EMBL" id="PKUR01000001">
    <property type="protein sequence ID" value="PLW87793.1"/>
    <property type="molecule type" value="Genomic_DNA"/>
</dbReference>
<feature type="transmembrane region" description="Helical" evidence="1">
    <location>
        <begin position="14"/>
        <end position="32"/>
    </location>
</feature>
<reference evidence="3 4" key="1">
    <citation type="submission" date="2018-01" db="EMBL/GenBank/DDBJ databases">
        <title>The draft genome sequence of Halioglobus japonicus S1-36.</title>
        <authorList>
            <person name="Du Z.-J."/>
            <person name="Shi M.-J."/>
        </authorList>
    </citation>
    <scope>NUCLEOTIDE SEQUENCE [LARGE SCALE GENOMIC DNA]</scope>
    <source>
        <strain evidence="3 4">S1-36</strain>
    </source>
</reference>
<dbReference type="InterPro" id="IPR003148">
    <property type="entry name" value="RCK_N"/>
</dbReference>
<feature type="transmembrane region" description="Helical" evidence="1">
    <location>
        <begin position="84"/>
        <end position="105"/>
    </location>
</feature>
<dbReference type="InterPro" id="IPR036291">
    <property type="entry name" value="NAD(P)-bd_dom_sf"/>
</dbReference>
<dbReference type="Pfam" id="PF02254">
    <property type="entry name" value="TrkA_N"/>
    <property type="match status" value="2"/>
</dbReference>
<dbReference type="Proteomes" id="UP000235162">
    <property type="component" value="Unassembled WGS sequence"/>
</dbReference>